<keyword evidence="1" id="KW-0812">Transmembrane</keyword>
<dbReference type="AlphaFoldDB" id="A0A3B0QU58"/>
<evidence type="ECO:0000256" key="1">
    <source>
        <dbReference type="SAM" id="Phobius"/>
    </source>
</evidence>
<accession>A0A3B0QU58</accession>
<protein>
    <submittedName>
        <fullName evidence="2">Uncharacterized protein</fullName>
    </submittedName>
</protein>
<evidence type="ECO:0000313" key="2">
    <source>
        <dbReference type="EMBL" id="VAV84910.1"/>
    </source>
</evidence>
<proteinExistence type="predicted"/>
<feature type="transmembrane region" description="Helical" evidence="1">
    <location>
        <begin position="45"/>
        <end position="65"/>
    </location>
</feature>
<organism evidence="2">
    <name type="scientific">hydrothermal vent metagenome</name>
    <dbReference type="NCBI Taxonomy" id="652676"/>
    <lineage>
        <taxon>unclassified sequences</taxon>
        <taxon>metagenomes</taxon>
        <taxon>ecological metagenomes</taxon>
    </lineage>
</organism>
<dbReference type="EMBL" id="UOEB01000190">
    <property type="protein sequence ID" value="VAV84910.1"/>
    <property type="molecule type" value="Genomic_DNA"/>
</dbReference>
<name>A0A3B0QU58_9ZZZZ</name>
<keyword evidence="1" id="KW-0472">Membrane</keyword>
<keyword evidence="1" id="KW-1133">Transmembrane helix</keyword>
<gene>
    <name evidence="2" type="ORF">MNBD_BACTEROID02-1525</name>
</gene>
<reference evidence="2" key="1">
    <citation type="submission" date="2018-06" db="EMBL/GenBank/DDBJ databases">
        <authorList>
            <person name="Zhirakovskaya E."/>
        </authorList>
    </citation>
    <scope>NUCLEOTIDE SEQUENCE</scope>
</reference>
<sequence length="261" mass="29977">MAPIKFENDLKNKLDQRKLQPSADAWKNLQERLDINQNKTNNKGYWWFAIAASFVGILIISSIFFNKNQNDTIEPIVVDTEQQQMPKANEKFVLPIKKETEIVFESPKTKKDEPVTKKLLTYKASESNHQLQQKQKALIKDETKAIVAQTEIKRDNKETAVKPMEKLSFEDIKIQEIVAQVEALKKVNNIVSDAEINALLDQAQKEIALHKLYNETTKKVDANALLEDVEADLEQSFRERAFKAIKSGYKYVKTAVAERNN</sequence>